<dbReference type="Gene3D" id="3.40.190.10">
    <property type="entry name" value="Periplasmic binding protein-like II"/>
    <property type="match status" value="1"/>
</dbReference>
<evidence type="ECO:0000256" key="1">
    <source>
        <dbReference type="ARBA" id="ARBA00004196"/>
    </source>
</evidence>
<dbReference type="CDD" id="cd00995">
    <property type="entry name" value="PBP2_NikA_DppA_OppA_like"/>
    <property type="match status" value="1"/>
</dbReference>
<accession>A0ABW3VB33</accession>
<evidence type="ECO:0000256" key="4">
    <source>
        <dbReference type="ARBA" id="ARBA00022729"/>
    </source>
</evidence>
<keyword evidence="3" id="KW-0813">Transport</keyword>
<evidence type="ECO:0000313" key="8">
    <source>
        <dbReference type="Proteomes" id="UP001597182"/>
    </source>
</evidence>
<evidence type="ECO:0000259" key="6">
    <source>
        <dbReference type="Pfam" id="PF00496"/>
    </source>
</evidence>
<evidence type="ECO:0000256" key="2">
    <source>
        <dbReference type="ARBA" id="ARBA00005695"/>
    </source>
</evidence>
<comment type="similarity">
    <text evidence="2">Belongs to the bacterial solute-binding protein 5 family.</text>
</comment>
<evidence type="ECO:0000256" key="3">
    <source>
        <dbReference type="ARBA" id="ARBA00022448"/>
    </source>
</evidence>
<dbReference type="Gene3D" id="3.10.105.10">
    <property type="entry name" value="Dipeptide-binding Protein, Domain 3"/>
    <property type="match status" value="1"/>
</dbReference>
<gene>
    <name evidence="7" type="ORF">ACFQ34_04455</name>
</gene>
<keyword evidence="4 5" id="KW-0732">Signal</keyword>
<reference evidence="8" key="1">
    <citation type="journal article" date="2019" name="Int. J. Syst. Evol. Microbiol.">
        <title>The Global Catalogue of Microorganisms (GCM) 10K type strain sequencing project: providing services to taxonomists for standard genome sequencing and annotation.</title>
        <authorList>
            <consortium name="The Broad Institute Genomics Platform"/>
            <consortium name="The Broad Institute Genome Sequencing Center for Infectious Disease"/>
            <person name="Wu L."/>
            <person name="Ma J."/>
        </authorList>
    </citation>
    <scope>NUCLEOTIDE SEQUENCE [LARGE SCALE GENOMIC DNA]</scope>
    <source>
        <strain evidence="8">CCUG 49018</strain>
    </source>
</reference>
<proteinExistence type="inferred from homology"/>
<comment type="subcellular location">
    <subcellularLocation>
        <location evidence="1">Cell envelope</location>
    </subcellularLocation>
</comment>
<dbReference type="InterPro" id="IPR000914">
    <property type="entry name" value="SBP_5_dom"/>
</dbReference>
<dbReference type="InterPro" id="IPR030678">
    <property type="entry name" value="Peptide/Ni-bd"/>
</dbReference>
<protein>
    <submittedName>
        <fullName evidence="7">ABC transporter substrate-binding protein</fullName>
    </submittedName>
</protein>
<dbReference type="InterPro" id="IPR039424">
    <property type="entry name" value="SBP_5"/>
</dbReference>
<feature type="chain" id="PRO_5046400791" evidence="5">
    <location>
        <begin position="23"/>
        <end position="517"/>
    </location>
</feature>
<feature type="signal peptide" evidence="5">
    <location>
        <begin position="1"/>
        <end position="22"/>
    </location>
</feature>
<evidence type="ECO:0000313" key="7">
    <source>
        <dbReference type="EMBL" id="MFD1232527.1"/>
    </source>
</evidence>
<sequence length="517" mass="55314">MRRKVVLTAVLAAALVAAGCGGGGGSGAGTTSSPQGSLAGPDQSIVVAGVEPAQVDFHKNVDNGGRLSLGEVYETLYIADKSGQIVPLLADGQPTRVDDTTYDIKLKTGVTFSDGTPFNADSAVFSINRVVSPAIATQLADVSTIAGAEKIDDTTVRVKTKTASPLLANRLMTTAMYRPTTTDPTKPDQIIGTGPYKVVSYTPGTGTKITYNEKYRGEKPQVTNVEVRFIPDAGTRVQAISAGEVDVVPEITPLEAKGLQNVVATSKPAWSAFVRLNTLTGGTEDVKLRQAMNYAVDRDAIVKQVFGEQYASASQCTPLPMGTGGTSSNVKMPYTYDPEKAKQLVAEAGANGRTIEMISSSGAFTEDRAVAEIVAQSLNSIGLKINLQYLSPFSVYSAQLIKSQNNAPPMTFAGMVDSRSHVDRALQNYYSSSGPPSAFNDPEVDTLITEATSAADQQAAQPVYDRLLQRACDEAAYIYLFDYKTIFGLSPRIKWEPGVDSFGWNLRYDQMQVYEDR</sequence>
<dbReference type="RefSeq" id="WP_339126264.1">
    <property type="nucleotide sequence ID" value="NZ_BAABKS010000085.1"/>
</dbReference>
<dbReference type="PIRSF" id="PIRSF002741">
    <property type="entry name" value="MppA"/>
    <property type="match status" value="1"/>
</dbReference>
<dbReference type="SUPFAM" id="SSF53850">
    <property type="entry name" value="Periplasmic binding protein-like II"/>
    <property type="match status" value="1"/>
</dbReference>
<dbReference type="EMBL" id="JBHTMB010000026">
    <property type="protein sequence ID" value="MFD1232527.1"/>
    <property type="molecule type" value="Genomic_DNA"/>
</dbReference>
<name>A0ABW3VB33_9PSEU</name>
<dbReference type="PANTHER" id="PTHR30290">
    <property type="entry name" value="PERIPLASMIC BINDING COMPONENT OF ABC TRANSPORTER"/>
    <property type="match status" value="1"/>
</dbReference>
<dbReference type="PANTHER" id="PTHR30290:SF10">
    <property type="entry name" value="PERIPLASMIC OLIGOPEPTIDE-BINDING PROTEIN-RELATED"/>
    <property type="match status" value="1"/>
</dbReference>
<dbReference type="PROSITE" id="PS51257">
    <property type="entry name" value="PROKAR_LIPOPROTEIN"/>
    <property type="match status" value="1"/>
</dbReference>
<feature type="domain" description="Solute-binding protein family 5" evidence="6">
    <location>
        <begin position="84"/>
        <end position="434"/>
    </location>
</feature>
<evidence type="ECO:0000256" key="5">
    <source>
        <dbReference type="SAM" id="SignalP"/>
    </source>
</evidence>
<dbReference type="Pfam" id="PF00496">
    <property type="entry name" value="SBP_bac_5"/>
    <property type="match status" value="1"/>
</dbReference>
<dbReference type="Gene3D" id="3.90.76.10">
    <property type="entry name" value="Dipeptide-binding Protein, Domain 1"/>
    <property type="match status" value="1"/>
</dbReference>
<keyword evidence="8" id="KW-1185">Reference proteome</keyword>
<comment type="caution">
    <text evidence="7">The sequence shown here is derived from an EMBL/GenBank/DDBJ whole genome shotgun (WGS) entry which is preliminary data.</text>
</comment>
<organism evidence="7 8">
    <name type="scientific">Pseudonocardia benzenivorans</name>
    <dbReference type="NCBI Taxonomy" id="228005"/>
    <lineage>
        <taxon>Bacteria</taxon>
        <taxon>Bacillati</taxon>
        <taxon>Actinomycetota</taxon>
        <taxon>Actinomycetes</taxon>
        <taxon>Pseudonocardiales</taxon>
        <taxon>Pseudonocardiaceae</taxon>
        <taxon>Pseudonocardia</taxon>
    </lineage>
</organism>
<dbReference type="Proteomes" id="UP001597182">
    <property type="component" value="Unassembled WGS sequence"/>
</dbReference>